<dbReference type="InterPro" id="IPR054384">
    <property type="entry name" value="SecDF_P1_head"/>
</dbReference>
<evidence type="ECO:0000256" key="3">
    <source>
        <dbReference type="ARBA" id="ARBA00022475"/>
    </source>
</evidence>
<dbReference type="GO" id="GO:0065002">
    <property type="term" value="P:intracellular protein transmembrane transport"/>
    <property type="evidence" value="ECO:0007669"/>
    <property type="project" value="UniProtKB-UniRule"/>
</dbReference>
<dbReference type="HAMAP" id="MF_01463_B">
    <property type="entry name" value="SecD_B"/>
    <property type="match status" value="1"/>
</dbReference>
<dbReference type="Gene3D" id="1.20.1640.10">
    <property type="entry name" value="Multidrug efflux transporter AcrB transmembrane domain"/>
    <property type="match status" value="1"/>
</dbReference>
<dbReference type="PRINTS" id="PR00702">
    <property type="entry name" value="ACRIFLAVINRP"/>
</dbReference>
<organism evidence="14 15">
    <name type="scientific">Aestuariispira insulae</name>
    <dbReference type="NCBI Taxonomy" id="1461337"/>
    <lineage>
        <taxon>Bacteria</taxon>
        <taxon>Pseudomonadati</taxon>
        <taxon>Pseudomonadota</taxon>
        <taxon>Alphaproteobacteria</taxon>
        <taxon>Rhodospirillales</taxon>
        <taxon>Kiloniellaceae</taxon>
        <taxon>Aestuariispira</taxon>
    </lineage>
</organism>
<keyword evidence="7 10" id="KW-1133">Transmembrane helix</keyword>
<feature type="transmembrane region" description="Helical" evidence="10">
    <location>
        <begin position="364"/>
        <end position="382"/>
    </location>
</feature>
<feature type="domain" description="Protein export membrane protein SecD/SecF C-terminal" evidence="11">
    <location>
        <begin position="344"/>
        <end position="516"/>
    </location>
</feature>
<dbReference type="NCBIfam" id="TIGR01129">
    <property type="entry name" value="secD"/>
    <property type="match status" value="1"/>
</dbReference>
<dbReference type="NCBIfam" id="TIGR00916">
    <property type="entry name" value="2A0604s01"/>
    <property type="match status" value="1"/>
</dbReference>
<gene>
    <name evidence="10" type="primary">secD</name>
    <name evidence="14" type="ORF">DFP90_104323</name>
</gene>
<comment type="subunit">
    <text evidence="10">Forms a complex with SecF. Part of the essential Sec protein translocation apparatus which comprises SecA, SecYEG and auxiliary proteins SecDF-YajC and YidC.</text>
</comment>
<dbReference type="InterPro" id="IPR022646">
    <property type="entry name" value="SecD/SecF_CS"/>
</dbReference>
<name>A0A3D9HNR3_9PROT</name>
<dbReference type="InterPro" id="IPR048631">
    <property type="entry name" value="SecD_1st"/>
</dbReference>
<proteinExistence type="inferred from homology"/>
<evidence type="ECO:0000256" key="10">
    <source>
        <dbReference type="HAMAP-Rule" id="MF_01463"/>
    </source>
</evidence>
<dbReference type="OrthoDB" id="9805019at2"/>
<evidence type="ECO:0000256" key="5">
    <source>
        <dbReference type="ARBA" id="ARBA00022692"/>
    </source>
</evidence>
<evidence type="ECO:0000256" key="4">
    <source>
        <dbReference type="ARBA" id="ARBA00022519"/>
    </source>
</evidence>
<keyword evidence="2 10" id="KW-0813">Transport</keyword>
<dbReference type="InterPro" id="IPR048634">
    <property type="entry name" value="SecD_SecF_C"/>
</dbReference>
<evidence type="ECO:0000256" key="1">
    <source>
        <dbReference type="ARBA" id="ARBA00004651"/>
    </source>
</evidence>
<evidence type="ECO:0000256" key="6">
    <source>
        <dbReference type="ARBA" id="ARBA00022927"/>
    </source>
</evidence>
<accession>A0A3D9HNR3</accession>
<dbReference type="InterPro" id="IPR055344">
    <property type="entry name" value="SecD_SecF_C_bact"/>
</dbReference>
<dbReference type="PANTHER" id="PTHR30081">
    <property type="entry name" value="PROTEIN-EXPORT MEMBRANE PROTEIN SEC"/>
    <property type="match status" value="1"/>
</dbReference>
<evidence type="ECO:0000259" key="11">
    <source>
        <dbReference type="Pfam" id="PF02355"/>
    </source>
</evidence>
<dbReference type="InterPro" id="IPR022813">
    <property type="entry name" value="SecD/SecF_arch_bac"/>
</dbReference>
<comment type="subcellular location">
    <subcellularLocation>
        <location evidence="1 10">Cell membrane</location>
        <topology evidence="1 10">Multi-pass membrane protein</topology>
    </subcellularLocation>
</comment>
<dbReference type="Pfam" id="PF02355">
    <property type="entry name" value="SecD_SecF_C"/>
    <property type="match status" value="1"/>
</dbReference>
<dbReference type="Gene3D" id="3.30.70.3400">
    <property type="match status" value="2"/>
</dbReference>
<dbReference type="Proteomes" id="UP000256845">
    <property type="component" value="Unassembled WGS sequence"/>
</dbReference>
<evidence type="ECO:0000259" key="13">
    <source>
        <dbReference type="Pfam" id="PF22599"/>
    </source>
</evidence>
<protein>
    <recommendedName>
        <fullName evidence="10">Protein translocase subunit SecD</fullName>
    </recommendedName>
</protein>
<dbReference type="Pfam" id="PF07549">
    <property type="entry name" value="Sec_GG"/>
    <property type="match status" value="1"/>
</dbReference>
<dbReference type="GO" id="GO:0043952">
    <property type="term" value="P:protein transport by the Sec complex"/>
    <property type="evidence" value="ECO:0007669"/>
    <property type="project" value="UniProtKB-UniRule"/>
</dbReference>
<keyword evidence="5 10" id="KW-0812">Transmembrane</keyword>
<reference evidence="14 15" key="1">
    <citation type="submission" date="2018-07" db="EMBL/GenBank/DDBJ databases">
        <title>Genomic Encyclopedia of Type Strains, Phase III (KMG-III): the genomes of soil and plant-associated and newly described type strains.</title>
        <authorList>
            <person name="Whitman W."/>
        </authorList>
    </citation>
    <scope>NUCLEOTIDE SEQUENCE [LARGE SCALE GENOMIC DNA]</scope>
    <source>
        <strain evidence="14 15">CECT 8488</strain>
    </source>
</reference>
<keyword evidence="4" id="KW-0997">Cell inner membrane</keyword>
<dbReference type="GO" id="GO:0015450">
    <property type="term" value="F:protein-transporting ATPase activity"/>
    <property type="evidence" value="ECO:0007669"/>
    <property type="project" value="InterPro"/>
</dbReference>
<sequence length="526" mass="56798">MLNFPLWKKLFVGAVCLLGVVYAAPNFLPEGTLGQGTSGLPGKQINLGLDLQGGAHLLYKVDVEGYIQKQLESAVDEARQILRKSRMPYQGLGISGEGISVTMKKPEQASEARTLLSDIDRRLQITTGETGLVTMVLTDQDRKAAIDEAIETSIEVIRQRIDPEGTKEPVIQRQGEDRILVQVPGAEDTEQVKIWIGTTAQMNFRMIDAKNSLSEAMNGRVPPGSELLESYERREDGSPVQSYLVEKRIRVEGDHLTNAQASFDQNNRPAVSFQFDAAGGAKFAKVTADNVGLPFAVVLDNRVITAPVIRSAIPGGSGIITGNFTLQETQNLSLLLRSGALPADMTVLEERSVGPGLGQDSVEAGQWASIIGLILVLVYMVMSYGLFGLLANCALIFNVALIIAILSGLQATLTLPGIAGIVLTIGMAVDANVLIFERIREEMRNGRTSANAIEAGYSRALTTIIDSNLTTLIAAVLLFTFGSGPIKGFAVTLSVGIVTSMFTAIMVTRFFVVTWYMRKRPKALPI</sequence>
<dbReference type="SUPFAM" id="SSF82866">
    <property type="entry name" value="Multidrug efflux transporter AcrB transmembrane domain"/>
    <property type="match status" value="1"/>
</dbReference>
<evidence type="ECO:0000256" key="9">
    <source>
        <dbReference type="ARBA" id="ARBA00023136"/>
    </source>
</evidence>
<evidence type="ECO:0000256" key="7">
    <source>
        <dbReference type="ARBA" id="ARBA00022989"/>
    </source>
</evidence>
<dbReference type="AlphaFoldDB" id="A0A3D9HNR3"/>
<dbReference type="Pfam" id="PF22599">
    <property type="entry name" value="SecDF_P1_head"/>
    <property type="match status" value="1"/>
</dbReference>
<feature type="transmembrane region" description="Helical" evidence="10">
    <location>
        <begin position="389"/>
        <end position="409"/>
    </location>
</feature>
<comment type="function">
    <text evidence="10">Part of the Sec protein translocase complex. Interacts with the SecYEG preprotein conducting channel. SecDF uses the proton motive force (PMF) to complete protein translocation after the ATP-dependent function of SecA.</text>
</comment>
<evidence type="ECO:0000313" key="14">
    <source>
        <dbReference type="EMBL" id="RED51045.1"/>
    </source>
</evidence>
<dbReference type="GO" id="GO:0006605">
    <property type="term" value="P:protein targeting"/>
    <property type="evidence" value="ECO:0007669"/>
    <property type="project" value="UniProtKB-UniRule"/>
</dbReference>
<feature type="domain" description="Protein translocase subunit SecDF P1" evidence="12">
    <location>
        <begin position="150"/>
        <end position="208"/>
    </location>
</feature>
<feature type="transmembrane region" description="Helical" evidence="10">
    <location>
        <begin position="488"/>
        <end position="512"/>
    </location>
</feature>
<dbReference type="InterPro" id="IPR001036">
    <property type="entry name" value="Acrflvin-R"/>
</dbReference>
<keyword evidence="9 10" id="KW-0472">Membrane</keyword>
<evidence type="ECO:0000256" key="8">
    <source>
        <dbReference type="ARBA" id="ARBA00023010"/>
    </source>
</evidence>
<keyword evidence="3 10" id="KW-1003">Cell membrane</keyword>
<evidence type="ECO:0000256" key="2">
    <source>
        <dbReference type="ARBA" id="ARBA00022448"/>
    </source>
</evidence>
<comment type="caution">
    <text evidence="14">The sequence shown here is derived from an EMBL/GenBank/DDBJ whole genome shotgun (WGS) entry which is preliminary data.</text>
</comment>
<dbReference type="FunFam" id="3.30.1360.200:FF:000002">
    <property type="entry name" value="Preprotein translocase subunit SecD"/>
    <property type="match status" value="1"/>
</dbReference>
<keyword evidence="6 10" id="KW-0653">Protein transport</keyword>
<feature type="transmembrane region" description="Helical" evidence="10">
    <location>
        <begin position="457"/>
        <end position="482"/>
    </location>
</feature>
<dbReference type="FunFam" id="1.20.1640.10:FF:000004">
    <property type="entry name" value="Protein translocase subunit SecD"/>
    <property type="match status" value="1"/>
</dbReference>
<dbReference type="EMBL" id="QRDW01000004">
    <property type="protein sequence ID" value="RED51045.1"/>
    <property type="molecule type" value="Genomic_DNA"/>
</dbReference>
<comment type="similarity">
    <text evidence="10">Belongs to the SecD/SecF family. SecD subfamily.</text>
</comment>
<dbReference type="InterPro" id="IPR005791">
    <property type="entry name" value="SecD"/>
</dbReference>
<feature type="domain" description="SecDF P1 head subdomain" evidence="13">
    <location>
        <begin position="238"/>
        <end position="343"/>
    </location>
</feature>
<comment type="caution">
    <text evidence="10">Lacks conserved residue(s) required for the propagation of feature annotation.</text>
</comment>
<feature type="transmembrane region" description="Helical" evidence="10">
    <location>
        <begin position="415"/>
        <end position="436"/>
    </location>
</feature>
<dbReference type="PANTHER" id="PTHR30081:SF1">
    <property type="entry name" value="PROTEIN TRANSLOCASE SUBUNIT SECD"/>
    <property type="match status" value="1"/>
</dbReference>
<evidence type="ECO:0000313" key="15">
    <source>
        <dbReference type="Proteomes" id="UP000256845"/>
    </source>
</evidence>
<keyword evidence="15" id="KW-1185">Reference proteome</keyword>
<dbReference type="RefSeq" id="WP_115936825.1">
    <property type="nucleotide sequence ID" value="NZ_QRDW01000004.1"/>
</dbReference>
<dbReference type="GO" id="GO:0005886">
    <property type="term" value="C:plasma membrane"/>
    <property type="evidence" value="ECO:0007669"/>
    <property type="project" value="UniProtKB-SubCell"/>
</dbReference>
<evidence type="ECO:0000259" key="12">
    <source>
        <dbReference type="Pfam" id="PF21760"/>
    </source>
</evidence>
<dbReference type="Gene3D" id="3.30.1360.200">
    <property type="match status" value="1"/>
</dbReference>
<dbReference type="Pfam" id="PF21760">
    <property type="entry name" value="SecD_1st"/>
    <property type="match status" value="1"/>
</dbReference>
<keyword evidence="8 10" id="KW-0811">Translocation</keyword>